<dbReference type="WBParaSite" id="ES5_v2.g7857.t1">
    <property type="protein sequence ID" value="ES5_v2.g7857.t1"/>
    <property type="gene ID" value="ES5_v2.g7857"/>
</dbReference>
<reference evidence="2" key="1">
    <citation type="submission" date="2022-11" db="UniProtKB">
        <authorList>
            <consortium name="WormBaseParasite"/>
        </authorList>
    </citation>
    <scope>IDENTIFICATION</scope>
</reference>
<evidence type="ECO:0000313" key="2">
    <source>
        <dbReference type="WBParaSite" id="ES5_v2.g7857.t1"/>
    </source>
</evidence>
<accession>A0AC34GSW6</accession>
<evidence type="ECO:0000313" key="1">
    <source>
        <dbReference type="Proteomes" id="UP000887579"/>
    </source>
</evidence>
<dbReference type="Proteomes" id="UP000887579">
    <property type="component" value="Unplaced"/>
</dbReference>
<organism evidence="1 2">
    <name type="scientific">Panagrolaimus sp. ES5</name>
    <dbReference type="NCBI Taxonomy" id="591445"/>
    <lineage>
        <taxon>Eukaryota</taxon>
        <taxon>Metazoa</taxon>
        <taxon>Ecdysozoa</taxon>
        <taxon>Nematoda</taxon>
        <taxon>Chromadorea</taxon>
        <taxon>Rhabditida</taxon>
        <taxon>Tylenchina</taxon>
        <taxon>Panagrolaimomorpha</taxon>
        <taxon>Panagrolaimoidea</taxon>
        <taxon>Panagrolaimidae</taxon>
        <taxon>Panagrolaimus</taxon>
    </lineage>
</organism>
<sequence length="262" mass="29591">MYMNYFVLFLNMKADITVYKMSNPFDSNEVRSYTTGRTAEDEINQYEREIEKILQESVDSTQRSVQRLEHSEQLGTNTANELLSQREKLERAEKNLDEIHRTTYETQRNLNSLKSFFGGFFKNKFSRGPKEPSADVPSSKSDNKLSSHLNEGSSSSSRSTSIAGGPSLSADSRKAIQGTRFEAMDSQIDENLGQMSSQLGRLRDLGKALGQMSSQLGRLRDLGKALGDEVEDQNVLIGRIADKTVRNDDTVRKQDDQMRKLL</sequence>
<name>A0AC34GSW6_9BILA</name>
<protein>
    <submittedName>
        <fullName evidence="2">t-SNARE coiled-coil homology domain-containing protein</fullName>
    </submittedName>
</protein>
<proteinExistence type="predicted"/>